<sequence length="339" mass="37157">MPIDCSLSLTLFGPVALHRVAPRGTPLRVALSAQSRNLLAFLALSRGSCRSRSDLAQSLWDEAGGPARAGSVNTALWRLRAAIEQPPFDTGDVICAQRGGQISLRPDAPMQIDVEDYLRHVLPVLALPLERVTPDDAERLRQGTAMYSAELLQGLQDDWALRERERLRRHQLNALDRLMQWHALKGDAVGGIRHALAILEIDALREDVHRSLMRLYLRAGQRALALRQYEHCRAALKRELSIVPMPETRDLYQRIADGAIGALNTAMPPTMDRAMAPAEPVPAALLPPRPPVPIAPAVGLIAPLSPPAVSDLLDKAHRHLAAADRQVLLARAAAGKTRR</sequence>
<dbReference type="GO" id="GO:0003677">
    <property type="term" value="F:DNA binding"/>
    <property type="evidence" value="ECO:0007669"/>
    <property type="project" value="UniProtKB-KW"/>
</dbReference>
<evidence type="ECO:0008006" key="7">
    <source>
        <dbReference type="Google" id="ProtNLM"/>
    </source>
</evidence>
<dbReference type="SMART" id="SM00862">
    <property type="entry name" value="Trans_reg_C"/>
    <property type="match status" value="1"/>
</dbReference>
<dbReference type="InterPro" id="IPR005158">
    <property type="entry name" value="BTAD"/>
</dbReference>
<name>A0A246JEH6_9BURK</name>
<protein>
    <recommendedName>
        <fullName evidence="7">Bacterial transcriptional activator domain-containing protein</fullName>
    </recommendedName>
</protein>
<dbReference type="Gene3D" id="1.10.10.10">
    <property type="entry name" value="Winged helix-like DNA-binding domain superfamily/Winged helix DNA-binding domain"/>
    <property type="match status" value="1"/>
</dbReference>
<dbReference type="SUPFAM" id="SSF48452">
    <property type="entry name" value="TPR-like"/>
    <property type="match status" value="1"/>
</dbReference>
<evidence type="ECO:0000313" key="5">
    <source>
        <dbReference type="EMBL" id="OWQ90887.1"/>
    </source>
</evidence>
<dbReference type="Pfam" id="PF00486">
    <property type="entry name" value="Trans_reg_C"/>
    <property type="match status" value="1"/>
</dbReference>
<dbReference type="EMBL" id="NIOF01000004">
    <property type="protein sequence ID" value="OWQ90887.1"/>
    <property type="molecule type" value="Genomic_DNA"/>
</dbReference>
<dbReference type="GO" id="GO:0006355">
    <property type="term" value="P:regulation of DNA-templated transcription"/>
    <property type="evidence" value="ECO:0007669"/>
    <property type="project" value="InterPro"/>
</dbReference>
<dbReference type="AlphaFoldDB" id="A0A246JEH6"/>
<dbReference type="InterPro" id="IPR036388">
    <property type="entry name" value="WH-like_DNA-bd_sf"/>
</dbReference>
<dbReference type="Proteomes" id="UP000197468">
    <property type="component" value="Unassembled WGS sequence"/>
</dbReference>
<dbReference type="Pfam" id="PF03704">
    <property type="entry name" value="BTAD"/>
    <property type="match status" value="1"/>
</dbReference>
<keyword evidence="2" id="KW-0238">DNA-binding</keyword>
<dbReference type="InterPro" id="IPR016032">
    <property type="entry name" value="Sig_transdc_resp-reg_C-effctor"/>
</dbReference>
<dbReference type="PANTHER" id="PTHR35807">
    <property type="entry name" value="TRANSCRIPTIONAL REGULATOR REDD-RELATED"/>
    <property type="match status" value="1"/>
</dbReference>
<feature type="domain" description="Bacterial transcriptional activator" evidence="4">
    <location>
        <begin position="112"/>
        <end position="256"/>
    </location>
</feature>
<organism evidence="5 6">
    <name type="scientific">Roseateles aquatilis</name>
    <dbReference type="NCBI Taxonomy" id="431061"/>
    <lineage>
        <taxon>Bacteria</taxon>
        <taxon>Pseudomonadati</taxon>
        <taxon>Pseudomonadota</taxon>
        <taxon>Betaproteobacteria</taxon>
        <taxon>Burkholderiales</taxon>
        <taxon>Sphaerotilaceae</taxon>
        <taxon>Roseateles</taxon>
    </lineage>
</organism>
<evidence type="ECO:0000313" key="6">
    <source>
        <dbReference type="Proteomes" id="UP000197468"/>
    </source>
</evidence>
<dbReference type="SUPFAM" id="SSF46894">
    <property type="entry name" value="C-terminal effector domain of the bipartite response regulators"/>
    <property type="match status" value="1"/>
</dbReference>
<evidence type="ECO:0000256" key="2">
    <source>
        <dbReference type="ARBA" id="ARBA00023125"/>
    </source>
</evidence>
<evidence type="ECO:0000259" key="3">
    <source>
        <dbReference type="SMART" id="SM00862"/>
    </source>
</evidence>
<dbReference type="Gene3D" id="1.25.40.10">
    <property type="entry name" value="Tetratricopeptide repeat domain"/>
    <property type="match status" value="1"/>
</dbReference>
<dbReference type="OrthoDB" id="135231at2"/>
<proteinExistence type="inferred from homology"/>
<dbReference type="RefSeq" id="WP_088385093.1">
    <property type="nucleotide sequence ID" value="NZ_NIOF01000004.1"/>
</dbReference>
<dbReference type="GO" id="GO:0000160">
    <property type="term" value="P:phosphorelay signal transduction system"/>
    <property type="evidence" value="ECO:0007669"/>
    <property type="project" value="InterPro"/>
</dbReference>
<dbReference type="InterPro" id="IPR011990">
    <property type="entry name" value="TPR-like_helical_dom_sf"/>
</dbReference>
<feature type="domain" description="OmpR/PhoB-type" evidence="3">
    <location>
        <begin position="24"/>
        <end position="104"/>
    </location>
</feature>
<comment type="caution">
    <text evidence="5">The sequence shown here is derived from an EMBL/GenBank/DDBJ whole genome shotgun (WGS) entry which is preliminary data.</text>
</comment>
<dbReference type="InterPro" id="IPR001867">
    <property type="entry name" value="OmpR/PhoB-type_DNA-bd"/>
</dbReference>
<evidence type="ECO:0000256" key="1">
    <source>
        <dbReference type="ARBA" id="ARBA00005820"/>
    </source>
</evidence>
<accession>A0A246JEH6</accession>
<keyword evidence="6" id="KW-1185">Reference proteome</keyword>
<dbReference type="InterPro" id="IPR051677">
    <property type="entry name" value="AfsR-DnrI-RedD_regulator"/>
</dbReference>
<evidence type="ECO:0000259" key="4">
    <source>
        <dbReference type="SMART" id="SM01043"/>
    </source>
</evidence>
<gene>
    <name evidence="5" type="ORF">CDN99_12055</name>
</gene>
<dbReference type="SMART" id="SM01043">
    <property type="entry name" value="BTAD"/>
    <property type="match status" value="1"/>
</dbReference>
<reference evidence="5 6" key="1">
    <citation type="journal article" date="2008" name="Int. J. Syst. Evol. Microbiol.">
        <title>Description of Roseateles aquatilis sp. nov. and Roseateles terrae sp. nov., in the class Betaproteobacteria, and emended description of the genus Roseateles.</title>
        <authorList>
            <person name="Gomila M."/>
            <person name="Bowien B."/>
            <person name="Falsen E."/>
            <person name="Moore E.R."/>
            <person name="Lalucat J."/>
        </authorList>
    </citation>
    <scope>NUCLEOTIDE SEQUENCE [LARGE SCALE GENOMIC DNA]</scope>
    <source>
        <strain evidence="5 6">CCUG 48205</strain>
    </source>
</reference>
<comment type="similarity">
    <text evidence="1">Belongs to the AfsR/DnrI/RedD regulatory family.</text>
</comment>